<reference evidence="1" key="1">
    <citation type="journal article" date="2020" name="bioRxiv">
        <title>Whole genome comparisons of ergot fungi reveals the divergence and evolution of species within the genus Claviceps are the result of varying mechanisms driving genome evolution and host range expansion.</title>
        <authorList>
            <person name="Wyka S.A."/>
            <person name="Mondo S.J."/>
            <person name="Liu M."/>
            <person name="Dettman J."/>
            <person name="Nalam V."/>
            <person name="Broders K.D."/>
        </authorList>
    </citation>
    <scope>NUCLEOTIDE SEQUENCE</scope>
    <source>
        <strain evidence="1">CCC 602</strain>
    </source>
</reference>
<evidence type="ECO:0000313" key="2">
    <source>
        <dbReference type="Proteomes" id="UP000748025"/>
    </source>
</evidence>
<gene>
    <name evidence="1" type="ORF">E4U43_007137</name>
</gene>
<organism evidence="1 2">
    <name type="scientific">Claviceps pusilla</name>
    <dbReference type="NCBI Taxonomy" id="123648"/>
    <lineage>
        <taxon>Eukaryota</taxon>
        <taxon>Fungi</taxon>
        <taxon>Dikarya</taxon>
        <taxon>Ascomycota</taxon>
        <taxon>Pezizomycotina</taxon>
        <taxon>Sordariomycetes</taxon>
        <taxon>Hypocreomycetidae</taxon>
        <taxon>Hypocreales</taxon>
        <taxon>Clavicipitaceae</taxon>
        <taxon>Claviceps</taxon>
    </lineage>
</organism>
<comment type="caution">
    <text evidence="1">The sequence shown here is derived from an EMBL/GenBank/DDBJ whole genome shotgun (WGS) entry which is preliminary data.</text>
</comment>
<dbReference type="AlphaFoldDB" id="A0A9P7SZC1"/>
<dbReference type="EMBL" id="SRPW01000551">
    <property type="protein sequence ID" value="KAG6013729.1"/>
    <property type="molecule type" value="Genomic_DNA"/>
</dbReference>
<accession>A0A9P7SZC1</accession>
<proteinExistence type="predicted"/>
<protein>
    <submittedName>
        <fullName evidence="1">Uncharacterized protein</fullName>
    </submittedName>
</protein>
<dbReference type="Proteomes" id="UP000748025">
    <property type="component" value="Unassembled WGS sequence"/>
</dbReference>
<keyword evidence="2" id="KW-1185">Reference proteome</keyword>
<evidence type="ECO:0000313" key="1">
    <source>
        <dbReference type="EMBL" id="KAG6013729.1"/>
    </source>
</evidence>
<sequence length="78" mass="8992">MRRGSVGIGRPLLSPQFRRFKAGKMLGYASTKSDSSDWEQEIEVETSTGLVLPLRQERRRLNRSVSMRFVNVRHDSAR</sequence>
<name>A0A9P7SZC1_9HYPO</name>